<accession>A0A402AFK0</accession>
<proteinExistence type="predicted"/>
<dbReference type="SUPFAM" id="SSF69318">
    <property type="entry name" value="Integrin alpha N-terminal domain"/>
    <property type="match status" value="1"/>
</dbReference>
<evidence type="ECO:0008006" key="3">
    <source>
        <dbReference type="Google" id="ProtNLM"/>
    </source>
</evidence>
<evidence type="ECO:0000313" key="1">
    <source>
        <dbReference type="EMBL" id="GCE17843.1"/>
    </source>
</evidence>
<organism evidence="1 2">
    <name type="scientific">Dictyobacter kobayashii</name>
    <dbReference type="NCBI Taxonomy" id="2014872"/>
    <lineage>
        <taxon>Bacteria</taxon>
        <taxon>Bacillati</taxon>
        <taxon>Chloroflexota</taxon>
        <taxon>Ktedonobacteria</taxon>
        <taxon>Ktedonobacterales</taxon>
        <taxon>Dictyobacteraceae</taxon>
        <taxon>Dictyobacter</taxon>
    </lineage>
</organism>
<gene>
    <name evidence="1" type="ORF">KDK_16430</name>
</gene>
<protein>
    <recommendedName>
        <fullName evidence="3">VCBS repeat-containing protein</fullName>
    </recommendedName>
</protein>
<keyword evidence="2" id="KW-1185">Reference proteome</keyword>
<dbReference type="InterPro" id="IPR028994">
    <property type="entry name" value="Integrin_alpha_N"/>
</dbReference>
<evidence type="ECO:0000313" key="2">
    <source>
        <dbReference type="Proteomes" id="UP000287188"/>
    </source>
</evidence>
<dbReference type="Proteomes" id="UP000287188">
    <property type="component" value="Unassembled WGS sequence"/>
</dbReference>
<sequence>MGPVLVGADQDLAPVTLTFKDVNGDGKLDMIVNVQDSHFVFLNDAGQFRSPRPGEHIQF</sequence>
<name>A0A402AFK0_9CHLR</name>
<comment type="caution">
    <text evidence="1">The sequence shown here is derived from an EMBL/GenBank/DDBJ whole genome shotgun (WGS) entry which is preliminary data.</text>
</comment>
<reference evidence="2" key="1">
    <citation type="submission" date="2018-12" db="EMBL/GenBank/DDBJ databases">
        <title>Tengunoibacter tsumagoiensis gen. nov., sp. nov., Dictyobacter kobayashii sp. nov., D. alpinus sp. nov., and D. joshuensis sp. nov. and description of Dictyobacteraceae fam. nov. within the order Ktedonobacterales isolated from Tengu-no-mugimeshi.</title>
        <authorList>
            <person name="Wang C.M."/>
            <person name="Zheng Y."/>
            <person name="Sakai Y."/>
            <person name="Toyoda A."/>
            <person name="Minakuchi Y."/>
            <person name="Abe K."/>
            <person name="Yokota A."/>
            <person name="Yabe S."/>
        </authorList>
    </citation>
    <scope>NUCLEOTIDE SEQUENCE [LARGE SCALE GENOMIC DNA]</scope>
    <source>
        <strain evidence="2">Uno11</strain>
    </source>
</reference>
<dbReference type="AlphaFoldDB" id="A0A402AFK0"/>
<dbReference type="EMBL" id="BIFS01000001">
    <property type="protein sequence ID" value="GCE17843.1"/>
    <property type="molecule type" value="Genomic_DNA"/>
</dbReference>